<sequence>MACGQEGTGQHLRPENKFDIYRKVPKDLTQPTYTGAIISVCCCLFILFLFLSELTGFITTEIVNELYVDDPDKDSGGKIDVSLNISLPNLHCELVGLDIQDEMGRHEVGHIDNSMKIPLNNGVGCRFEGQFSINKVPGNFHVSTHSATAQPQNPDMTHVIHKLSFGDTLQVHNVHGAFNALGGADRLTSNRVRRLQPHGPHHPRHLVPLRPEPHHGQVHGETAASVPVHHHDLCHHWRHLHCGRHSGLVYLHSLGGLEEDPAGQDALMTCPAPQPRTRETTGPAPSTPSPPALCLAQDLAVSQSGGEGREWVAPGFDATSFPPSLILDKLHCLKLGHPFLSLRSPKTRDKARQFGDALLGELQSPPLCGEAQNPCRSARGQALTISQPPPFGPTGHLGSVLGRQPADLGSRFWTRLPKGTSHLAPSTKYGTSQAGP</sequence>
<feature type="region of interest" description="Disordered" evidence="8">
    <location>
        <begin position="411"/>
        <end position="436"/>
    </location>
</feature>
<dbReference type="GO" id="GO:0005789">
    <property type="term" value="C:endoplasmic reticulum membrane"/>
    <property type="evidence" value="ECO:0007669"/>
    <property type="project" value="UniProtKB-SubCell"/>
</dbReference>
<dbReference type="Pfam" id="PF07970">
    <property type="entry name" value="COPIIcoated_ERV"/>
    <property type="match status" value="1"/>
</dbReference>
<dbReference type="AlphaFoldDB" id="A0A8C2RWN3"/>
<comment type="similarity">
    <text evidence="2 7">Belongs to the ERGIC family.</text>
</comment>
<feature type="domain" description="Endoplasmic reticulum vesicle transporter N-terminal" evidence="10">
    <location>
        <begin position="17"/>
        <end position="107"/>
    </location>
</feature>
<keyword evidence="5 7" id="KW-1133">Transmembrane helix</keyword>
<dbReference type="GO" id="GO:0000139">
    <property type="term" value="C:Golgi membrane"/>
    <property type="evidence" value="ECO:0007669"/>
    <property type="project" value="UniProtKB-SubCell"/>
</dbReference>
<reference evidence="11" key="1">
    <citation type="submission" date="2019-03" db="EMBL/GenBank/DDBJ databases">
        <title>Genome sequencing and reference-guided assembly of Black Bengal Goat (Capra hircus).</title>
        <authorList>
            <person name="Siddiki A.Z."/>
            <person name="Baten A."/>
            <person name="Billah M."/>
            <person name="Alam M.A.U."/>
            <person name="Shawrob K.S.M."/>
            <person name="Saha S."/>
            <person name="Chowdhury M."/>
            <person name="Rahman A.H."/>
            <person name="Stear M."/>
            <person name="Miah G."/>
            <person name="Das G.B."/>
            <person name="Hossain M.M."/>
            <person name="Kumkum M."/>
            <person name="Islam M.S."/>
            <person name="Mollah A.M."/>
            <person name="Ahsan A."/>
            <person name="Tusar F."/>
            <person name="Khan M.K.I."/>
        </authorList>
    </citation>
    <scope>NUCLEOTIDE SEQUENCE [LARGE SCALE GENOMIC DNA]</scope>
</reference>
<keyword evidence="3 7" id="KW-0812">Transmembrane</keyword>
<evidence type="ECO:0000256" key="7">
    <source>
        <dbReference type="RuleBase" id="RU369013"/>
    </source>
</evidence>
<protein>
    <recommendedName>
        <fullName evidence="7">Endoplasmic reticulum-Golgi intermediate compartment protein</fullName>
    </recommendedName>
</protein>
<dbReference type="PANTHER" id="PTHR10984">
    <property type="entry name" value="ENDOPLASMIC RETICULUM-GOLGI INTERMEDIATE COMPARTMENT PROTEIN"/>
    <property type="match status" value="1"/>
</dbReference>
<keyword evidence="6 7" id="KW-0472">Membrane</keyword>
<organism evidence="11">
    <name type="scientific">Capra hircus</name>
    <name type="common">Goat</name>
    <dbReference type="NCBI Taxonomy" id="9925"/>
    <lineage>
        <taxon>Eukaryota</taxon>
        <taxon>Metazoa</taxon>
        <taxon>Chordata</taxon>
        <taxon>Craniata</taxon>
        <taxon>Vertebrata</taxon>
        <taxon>Euteleostomi</taxon>
        <taxon>Mammalia</taxon>
        <taxon>Eutheria</taxon>
        <taxon>Laurasiatheria</taxon>
        <taxon>Artiodactyla</taxon>
        <taxon>Ruminantia</taxon>
        <taxon>Pecora</taxon>
        <taxon>Bovidae</taxon>
        <taxon>Caprinae</taxon>
        <taxon>Capra</taxon>
    </lineage>
</organism>
<dbReference type="PANTHER" id="PTHR10984:SF36">
    <property type="entry name" value="ENDOPLASMIC RETICULUM-GOLGI INTERMEDIATE COMPARTMENT PROTEIN 1"/>
    <property type="match status" value="1"/>
</dbReference>
<dbReference type="GO" id="GO:0006888">
    <property type="term" value="P:endoplasmic reticulum to Golgi vesicle-mediated transport"/>
    <property type="evidence" value="ECO:0007669"/>
    <property type="project" value="UniProtKB-UniRule"/>
</dbReference>
<evidence type="ECO:0000256" key="8">
    <source>
        <dbReference type="SAM" id="MobiDB-lite"/>
    </source>
</evidence>
<keyword evidence="7" id="KW-0256">Endoplasmic reticulum</keyword>
<keyword evidence="7" id="KW-0333">Golgi apparatus</keyword>
<comment type="function">
    <text evidence="7">Plays a role in transport between endoplasmic reticulum and Golgi.</text>
</comment>
<reference evidence="11" key="2">
    <citation type="submission" date="2025-08" db="UniProtKB">
        <authorList>
            <consortium name="Ensembl"/>
        </authorList>
    </citation>
    <scope>IDENTIFICATION</scope>
</reference>
<comment type="subcellular location">
    <subcellularLocation>
        <location evidence="7">Endoplasmic reticulum membrane</location>
        <topology evidence="7">Multi-pass membrane protein</topology>
    </subcellularLocation>
    <subcellularLocation>
        <location evidence="1 7">Endoplasmic reticulum-Golgi intermediate compartment membrane</location>
        <topology evidence="1 7">Multi-pass membrane protein</topology>
    </subcellularLocation>
    <subcellularLocation>
        <location evidence="7">Golgi apparatus membrane</location>
        <topology evidence="7">Multi-pass membrane protein</topology>
    </subcellularLocation>
</comment>
<dbReference type="InterPro" id="IPR039542">
    <property type="entry name" value="Erv_N"/>
</dbReference>
<evidence type="ECO:0000256" key="3">
    <source>
        <dbReference type="ARBA" id="ARBA00022692"/>
    </source>
</evidence>
<accession>A0A8C2RWN3</accession>
<dbReference type="Pfam" id="PF13850">
    <property type="entry name" value="ERGIC_N"/>
    <property type="match status" value="1"/>
</dbReference>
<evidence type="ECO:0000259" key="9">
    <source>
        <dbReference type="Pfam" id="PF07970"/>
    </source>
</evidence>
<dbReference type="GO" id="GO:0033116">
    <property type="term" value="C:endoplasmic reticulum-Golgi intermediate compartment membrane"/>
    <property type="evidence" value="ECO:0007669"/>
    <property type="project" value="UniProtKB-SubCell"/>
</dbReference>
<dbReference type="InterPro" id="IPR012936">
    <property type="entry name" value="Erv_C"/>
</dbReference>
<evidence type="ECO:0000256" key="1">
    <source>
        <dbReference type="ARBA" id="ARBA00004457"/>
    </source>
</evidence>
<feature type="transmembrane region" description="Helical" evidence="7">
    <location>
        <begin position="32"/>
        <end position="51"/>
    </location>
</feature>
<dbReference type="Ensembl" id="ENSCHIT00010049113.1">
    <property type="protein sequence ID" value="ENSCHIP00010034913.1"/>
    <property type="gene ID" value="ENSCHIG00010025950.1"/>
</dbReference>
<keyword evidence="7" id="KW-0813">Transport</keyword>
<evidence type="ECO:0000256" key="4">
    <source>
        <dbReference type="ARBA" id="ARBA00022892"/>
    </source>
</evidence>
<evidence type="ECO:0000313" key="11">
    <source>
        <dbReference type="Ensembl" id="ENSCHIP00010034913.1"/>
    </source>
</evidence>
<evidence type="ECO:0000259" key="10">
    <source>
        <dbReference type="Pfam" id="PF13850"/>
    </source>
</evidence>
<evidence type="ECO:0000256" key="5">
    <source>
        <dbReference type="ARBA" id="ARBA00022989"/>
    </source>
</evidence>
<dbReference type="InterPro" id="IPR045888">
    <property type="entry name" value="Erv"/>
</dbReference>
<proteinExistence type="inferred from homology"/>
<comment type="caution">
    <text evidence="7">Lacks conserved residue(s) required for the propagation of feature annotation.</text>
</comment>
<keyword evidence="4 7" id="KW-0931">ER-Golgi transport</keyword>
<dbReference type="GO" id="GO:0030134">
    <property type="term" value="C:COPII-coated ER to Golgi transport vesicle"/>
    <property type="evidence" value="ECO:0007669"/>
    <property type="project" value="TreeGrafter"/>
</dbReference>
<feature type="domain" description="Endoplasmic reticulum vesicle transporter C-terminal" evidence="9">
    <location>
        <begin position="120"/>
        <end position="173"/>
    </location>
</feature>
<evidence type="ECO:0000256" key="6">
    <source>
        <dbReference type="ARBA" id="ARBA00023136"/>
    </source>
</evidence>
<dbReference type="GO" id="GO:0006890">
    <property type="term" value="P:retrograde vesicle-mediated transport, Golgi to endoplasmic reticulum"/>
    <property type="evidence" value="ECO:0007669"/>
    <property type="project" value="TreeGrafter"/>
</dbReference>
<evidence type="ECO:0000256" key="2">
    <source>
        <dbReference type="ARBA" id="ARBA00005648"/>
    </source>
</evidence>
<name>A0A8C2RWN3_CAPHI</name>